<evidence type="ECO:0000313" key="3">
    <source>
        <dbReference type="Proteomes" id="UP000224130"/>
    </source>
</evidence>
<dbReference type="EMBL" id="PDJJ01000001">
    <property type="protein sequence ID" value="PFG41765.1"/>
    <property type="molecule type" value="Genomic_DNA"/>
</dbReference>
<accession>A0A2A9EU58</accession>
<dbReference type="Proteomes" id="UP000224130">
    <property type="component" value="Unassembled WGS sequence"/>
</dbReference>
<dbReference type="OrthoDB" id="3376896at2"/>
<comment type="caution">
    <text evidence="2">The sequence shown here is derived from an EMBL/GenBank/DDBJ whole genome shotgun (WGS) entry which is preliminary data.</text>
</comment>
<dbReference type="AlphaFoldDB" id="A0A2A9EU58"/>
<dbReference type="InterPro" id="IPR024775">
    <property type="entry name" value="DinB-like"/>
</dbReference>
<dbReference type="SUPFAM" id="SSF109854">
    <property type="entry name" value="DinB/YfiT-like putative metalloenzymes"/>
    <property type="match status" value="1"/>
</dbReference>
<feature type="domain" description="DinB-like" evidence="1">
    <location>
        <begin position="48"/>
        <end position="180"/>
    </location>
</feature>
<reference evidence="2 3" key="1">
    <citation type="submission" date="2017-10" db="EMBL/GenBank/DDBJ databases">
        <title>Sequencing the genomes of 1000 actinobacteria strains.</title>
        <authorList>
            <person name="Klenk H.-P."/>
        </authorList>
    </citation>
    <scope>NUCLEOTIDE SEQUENCE [LARGE SCALE GENOMIC DNA]</scope>
    <source>
        <strain evidence="2 3">DSM 21863</strain>
    </source>
</reference>
<dbReference type="InterPro" id="IPR034660">
    <property type="entry name" value="DinB/YfiT-like"/>
</dbReference>
<dbReference type="Pfam" id="PF12867">
    <property type="entry name" value="DinB_2"/>
    <property type="match status" value="1"/>
</dbReference>
<gene>
    <name evidence="2" type="ORF">ATJ88_0407</name>
</gene>
<protein>
    <submittedName>
        <fullName evidence="2">DinB family protein</fullName>
    </submittedName>
</protein>
<evidence type="ECO:0000313" key="2">
    <source>
        <dbReference type="EMBL" id="PFG41765.1"/>
    </source>
</evidence>
<sequence length="184" mass="20662">MVRDVTDTTPPADGIVPDTKDWTWVVERPCPECGFDPAAVDPLAVGDTVRATLPRWREALGREDARERPAPAVWSPLEYGAHVRDVLTLFDRRLHLMLTDDRAAFDDWDQDAAALEGRYAEAEPATVATDLTTAGDRIADRFDTVRPDDLERTGVRSNGSRFTVRTFGRYLLHDVDHHLHDVEA</sequence>
<dbReference type="Gene3D" id="1.20.120.450">
    <property type="entry name" value="dinb family like domain"/>
    <property type="match status" value="1"/>
</dbReference>
<name>A0A2A9EU58_9MICO</name>
<evidence type="ECO:0000259" key="1">
    <source>
        <dbReference type="Pfam" id="PF12867"/>
    </source>
</evidence>
<organism evidence="2 3">
    <name type="scientific">Isoptericola jiangsuensis</name>
    <dbReference type="NCBI Taxonomy" id="548579"/>
    <lineage>
        <taxon>Bacteria</taxon>
        <taxon>Bacillati</taxon>
        <taxon>Actinomycetota</taxon>
        <taxon>Actinomycetes</taxon>
        <taxon>Micrococcales</taxon>
        <taxon>Promicromonosporaceae</taxon>
        <taxon>Isoptericola</taxon>
    </lineage>
</organism>
<keyword evidence="3" id="KW-1185">Reference proteome</keyword>
<proteinExistence type="predicted"/>